<sequence length="691" mass="79167">MCYRIRWRRPSYYMKMLTSMNINIVLYVTAVIFIFRLAQGAPIPDDADIKKMIVDMQRKATREVYDRGRAINLQLASRRVDNMPKKIDEIRVRAIPENWPYTKEQLLKPDEENMPNIQMRFARAYHALVFERLKTMFMRLQLLYQLQLDMVWSALLEHYALALGFQEFSGCDTRRTLKLPPRNTPEQVQSFDRTEVRYIGIITDLRQKCKDKIDALRTCDHTSQFQSATRRRIMDSKESRFRVLEETREWTTALNYGALNHLVLDDRRWLPLWLAHEDLILARAQYDVARLKLYMTKCRKYAEEVSTRLYEFAVFIEDHKRKINVYSKSSGGLAMLQGSCVDDTVASSSTEAGEAASPPSSPSSSVATSSLQLCSYPNPSNDNPYNRMQRSTDGREPQMLDRPSESNTRIELQDDPLHPYAWGETANIATGSYSEFGYTHQEADDPSNIPVPTIIDSNENPAKLSAPSLPFPRRLGLETYPNRNAFWDKQTFLDNATPESSQPPLHRTSEAAYIYPNQNALVASSSLTLEPYALSTLQTPSDKPFGLHEESHEDTDDIDFELLDYLLGYEEGGHDQSPLVTDSNVNKISAASINKYASESSSAAALQPLPPQLERFANLNPNLNDQTPARESVFGRPLCDNVDLPAMNNIYAEHNSFQRQHYSQLQEFRTSVDNVQSHKRWKALTKHTSGR</sequence>
<comment type="caution">
    <text evidence="2">The sequence shown here is derived from an EMBL/GenBank/DDBJ whole genome shotgun (WGS) entry which is preliminary data.</text>
</comment>
<evidence type="ECO:0000256" key="1">
    <source>
        <dbReference type="SAM" id="MobiDB-lite"/>
    </source>
</evidence>
<dbReference type="Proteomes" id="UP000320475">
    <property type="component" value="Unassembled WGS sequence"/>
</dbReference>
<evidence type="ECO:0000313" key="3">
    <source>
        <dbReference type="Proteomes" id="UP000320475"/>
    </source>
</evidence>
<feature type="compositionally biased region" description="Basic and acidic residues" evidence="1">
    <location>
        <begin position="390"/>
        <end position="404"/>
    </location>
</feature>
<feature type="compositionally biased region" description="Low complexity" evidence="1">
    <location>
        <begin position="347"/>
        <end position="386"/>
    </location>
</feature>
<accession>A0A507CQM3</accession>
<dbReference type="EMBL" id="QEAM01000321">
    <property type="protein sequence ID" value="TPX41434.1"/>
    <property type="molecule type" value="Genomic_DNA"/>
</dbReference>
<name>A0A507CQM3_9FUNG</name>
<feature type="region of interest" description="Disordered" evidence="1">
    <location>
        <begin position="347"/>
        <end position="409"/>
    </location>
</feature>
<proteinExistence type="predicted"/>
<organism evidence="2 3">
    <name type="scientific">Synchytrium endobioticum</name>
    <dbReference type="NCBI Taxonomy" id="286115"/>
    <lineage>
        <taxon>Eukaryota</taxon>
        <taxon>Fungi</taxon>
        <taxon>Fungi incertae sedis</taxon>
        <taxon>Chytridiomycota</taxon>
        <taxon>Chytridiomycota incertae sedis</taxon>
        <taxon>Chytridiomycetes</taxon>
        <taxon>Synchytriales</taxon>
        <taxon>Synchytriaceae</taxon>
        <taxon>Synchytrium</taxon>
    </lineage>
</organism>
<reference evidence="2 3" key="1">
    <citation type="journal article" date="2019" name="Sci. Rep.">
        <title>Comparative genomics of chytrid fungi reveal insights into the obligate biotrophic and pathogenic lifestyle of Synchytrium endobioticum.</title>
        <authorList>
            <person name="van de Vossenberg B.T.L.H."/>
            <person name="Warris S."/>
            <person name="Nguyen H.D.T."/>
            <person name="van Gent-Pelzer M.P.E."/>
            <person name="Joly D.L."/>
            <person name="van de Geest H.C."/>
            <person name="Bonants P.J.M."/>
            <person name="Smith D.S."/>
            <person name="Levesque C.A."/>
            <person name="van der Lee T.A.J."/>
        </authorList>
    </citation>
    <scope>NUCLEOTIDE SEQUENCE [LARGE SCALE GENOMIC DNA]</scope>
    <source>
        <strain evidence="2 3">LEV6574</strain>
    </source>
</reference>
<evidence type="ECO:0000313" key="2">
    <source>
        <dbReference type="EMBL" id="TPX41434.1"/>
    </source>
</evidence>
<protein>
    <submittedName>
        <fullName evidence="2">Uncharacterized protein</fullName>
    </submittedName>
</protein>
<dbReference type="AlphaFoldDB" id="A0A507CQM3"/>
<gene>
    <name evidence="2" type="ORF">SeLEV6574_g06089</name>
</gene>
<dbReference type="VEuPathDB" id="FungiDB:SeMB42_g07646"/>